<dbReference type="Proteomes" id="UP000430670">
    <property type="component" value="Unassembled WGS sequence"/>
</dbReference>
<keyword evidence="3" id="KW-1185">Reference proteome</keyword>
<name>A0A6I3SRI1_HELMO</name>
<proteinExistence type="predicted"/>
<accession>A0A6I3SRI1</accession>
<evidence type="ECO:0000313" key="2">
    <source>
        <dbReference type="EMBL" id="MTV50982.1"/>
    </source>
</evidence>
<dbReference type="InterPro" id="IPR054353">
    <property type="entry name" value="IstA-like_C"/>
</dbReference>
<sequence>MTGWFNHRRHGSIWRVPERVTYDNLKTAVKKILSGRNREEHEAFQRLRAHYVYQAEFCNVTSGNEKGQVENMVGYARRNFFVPLPEVNSLDELNEQIERKCLNYAETTQVPHSQELIAQVWKREKSHLLPLPRVPFDACRVVSVQVDHYSLVHLDTNAYSVPCQRSGRSVLLKAYVDEIRILAGAEILAIHRRCYERKQWCLQLDHCVDLLSQKPGHSVTRLLSKMTTYPLYTDSSIGKCGNATETPSLTTSSDRVPKTMGMSEFNINNLLCLIPLLNIYVNKRAENGSLFTRSQWITL</sequence>
<evidence type="ECO:0000259" key="1">
    <source>
        <dbReference type="Pfam" id="PF22483"/>
    </source>
</evidence>
<organism evidence="2 3">
    <name type="scientific">Heliobacterium mobile</name>
    <name type="common">Heliobacillus mobilis</name>
    <dbReference type="NCBI Taxonomy" id="28064"/>
    <lineage>
        <taxon>Bacteria</taxon>
        <taxon>Bacillati</taxon>
        <taxon>Bacillota</taxon>
        <taxon>Clostridia</taxon>
        <taxon>Eubacteriales</taxon>
        <taxon>Heliobacteriaceae</taxon>
        <taxon>Heliobacterium</taxon>
    </lineage>
</organism>
<reference evidence="2 3" key="1">
    <citation type="submission" date="2019-11" db="EMBL/GenBank/DDBJ databases">
        <title>Whole-genome sequence of a the green, strictly anaerobic photosynthetic bacterium Heliobacillus mobilis DSM 6151.</title>
        <authorList>
            <person name="Kyndt J.A."/>
            <person name="Meyer T.E."/>
        </authorList>
    </citation>
    <scope>NUCLEOTIDE SEQUENCE [LARGE SCALE GENOMIC DNA]</scope>
    <source>
        <strain evidence="2 3">DSM 6151</strain>
    </source>
</reference>
<dbReference type="EMBL" id="WNKU01000051">
    <property type="protein sequence ID" value="MTV50982.1"/>
    <property type="molecule type" value="Genomic_DNA"/>
</dbReference>
<dbReference type="AlphaFoldDB" id="A0A6I3SRI1"/>
<dbReference type="PANTHER" id="PTHR35004">
    <property type="entry name" value="TRANSPOSASE RV3428C-RELATED"/>
    <property type="match status" value="1"/>
</dbReference>
<feature type="domain" description="Transposase for insertion sequence element IS21-like C-terminal" evidence="1">
    <location>
        <begin position="131"/>
        <end position="202"/>
    </location>
</feature>
<comment type="caution">
    <text evidence="2">The sequence shown here is derived from an EMBL/GenBank/DDBJ whole genome shotgun (WGS) entry which is preliminary data.</text>
</comment>
<protein>
    <recommendedName>
        <fullName evidence="1">Transposase for insertion sequence element IS21-like C-terminal domain-containing protein</fullName>
    </recommendedName>
</protein>
<dbReference type="PANTHER" id="PTHR35004:SF7">
    <property type="entry name" value="INTEGRASE PROTEIN"/>
    <property type="match status" value="1"/>
</dbReference>
<dbReference type="Pfam" id="PF22483">
    <property type="entry name" value="Mu-transpos_C_2"/>
    <property type="match status" value="1"/>
</dbReference>
<gene>
    <name evidence="2" type="ORF">GJ688_18865</name>
</gene>
<evidence type="ECO:0000313" key="3">
    <source>
        <dbReference type="Proteomes" id="UP000430670"/>
    </source>
</evidence>